<dbReference type="Pfam" id="PF00107">
    <property type="entry name" value="ADH_zinc_N"/>
    <property type="match status" value="1"/>
</dbReference>
<evidence type="ECO:0000256" key="4">
    <source>
        <dbReference type="ARBA" id="ARBA00022833"/>
    </source>
</evidence>
<comment type="caution">
    <text evidence="8">The sequence shown here is derived from an EMBL/GenBank/DDBJ whole genome shotgun (WGS) entry which is preliminary data.</text>
</comment>
<dbReference type="PANTHER" id="PTHR43350:SF17">
    <property type="entry name" value="NAD-DEPENDENT ALCOHOL DEHYDROGENASE"/>
    <property type="match status" value="1"/>
</dbReference>
<dbReference type="PANTHER" id="PTHR43350">
    <property type="entry name" value="NAD-DEPENDENT ALCOHOL DEHYDROGENASE"/>
    <property type="match status" value="1"/>
</dbReference>
<dbReference type="InterPro" id="IPR013149">
    <property type="entry name" value="ADH-like_C"/>
</dbReference>
<organism evidence="8 9">
    <name type="scientific">Podospora aff. communis PSN243</name>
    <dbReference type="NCBI Taxonomy" id="3040156"/>
    <lineage>
        <taxon>Eukaryota</taxon>
        <taxon>Fungi</taxon>
        <taxon>Dikarya</taxon>
        <taxon>Ascomycota</taxon>
        <taxon>Pezizomycotina</taxon>
        <taxon>Sordariomycetes</taxon>
        <taxon>Sordariomycetidae</taxon>
        <taxon>Sordariales</taxon>
        <taxon>Podosporaceae</taxon>
        <taxon>Podospora</taxon>
    </lineage>
</organism>
<proteinExistence type="inferred from homology"/>
<dbReference type="SUPFAM" id="SSF51735">
    <property type="entry name" value="NAD(P)-binding Rossmann-fold domains"/>
    <property type="match status" value="1"/>
</dbReference>
<evidence type="ECO:0000256" key="2">
    <source>
        <dbReference type="ARBA" id="ARBA00008072"/>
    </source>
</evidence>
<evidence type="ECO:0000256" key="1">
    <source>
        <dbReference type="ARBA" id="ARBA00001947"/>
    </source>
</evidence>
<feature type="region of interest" description="Disordered" evidence="6">
    <location>
        <begin position="1"/>
        <end position="26"/>
    </location>
</feature>
<dbReference type="Proteomes" id="UP001321760">
    <property type="component" value="Unassembled WGS sequence"/>
</dbReference>
<dbReference type="Gene3D" id="3.40.50.720">
    <property type="entry name" value="NAD(P)-binding Rossmann-like Domain"/>
    <property type="match status" value="1"/>
</dbReference>
<evidence type="ECO:0000256" key="5">
    <source>
        <dbReference type="ARBA" id="ARBA00023002"/>
    </source>
</evidence>
<dbReference type="EMBL" id="MU865956">
    <property type="protein sequence ID" value="KAK4446518.1"/>
    <property type="molecule type" value="Genomic_DNA"/>
</dbReference>
<gene>
    <name evidence="8" type="ORF">QBC34DRAFT_411378</name>
</gene>
<feature type="compositionally biased region" description="Low complexity" evidence="6">
    <location>
        <begin position="14"/>
        <end position="26"/>
    </location>
</feature>
<dbReference type="InterPro" id="IPR011032">
    <property type="entry name" value="GroES-like_sf"/>
</dbReference>
<evidence type="ECO:0000256" key="3">
    <source>
        <dbReference type="ARBA" id="ARBA00022723"/>
    </source>
</evidence>
<dbReference type="GO" id="GO:0046872">
    <property type="term" value="F:metal ion binding"/>
    <property type="evidence" value="ECO:0007669"/>
    <property type="project" value="UniProtKB-KW"/>
</dbReference>
<keyword evidence="9" id="KW-1185">Reference proteome</keyword>
<comment type="similarity">
    <text evidence="2">Belongs to the zinc-containing alcohol dehydrogenase family.</text>
</comment>
<accession>A0AAV9GGN6</accession>
<dbReference type="SUPFAM" id="SSF50129">
    <property type="entry name" value="GroES-like"/>
    <property type="match status" value="1"/>
</dbReference>
<evidence type="ECO:0000256" key="6">
    <source>
        <dbReference type="SAM" id="MobiDB-lite"/>
    </source>
</evidence>
<dbReference type="SMART" id="SM00829">
    <property type="entry name" value="PKS_ER"/>
    <property type="match status" value="1"/>
</dbReference>
<name>A0AAV9GGN6_9PEZI</name>
<dbReference type="InterPro" id="IPR036291">
    <property type="entry name" value="NAD(P)-bd_dom_sf"/>
</dbReference>
<keyword evidence="3" id="KW-0479">Metal-binding</keyword>
<evidence type="ECO:0000313" key="8">
    <source>
        <dbReference type="EMBL" id="KAK4446518.1"/>
    </source>
</evidence>
<dbReference type="InterPro" id="IPR020843">
    <property type="entry name" value="ER"/>
</dbReference>
<dbReference type="AlphaFoldDB" id="A0AAV9GGN6"/>
<reference evidence="8" key="2">
    <citation type="submission" date="2023-05" db="EMBL/GenBank/DDBJ databases">
        <authorList>
            <consortium name="Lawrence Berkeley National Laboratory"/>
            <person name="Steindorff A."/>
            <person name="Hensen N."/>
            <person name="Bonometti L."/>
            <person name="Westerberg I."/>
            <person name="Brannstrom I.O."/>
            <person name="Guillou S."/>
            <person name="Cros-Aarteil S."/>
            <person name="Calhoun S."/>
            <person name="Haridas S."/>
            <person name="Kuo A."/>
            <person name="Mondo S."/>
            <person name="Pangilinan J."/>
            <person name="Riley R."/>
            <person name="Labutti K."/>
            <person name="Andreopoulos B."/>
            <person name="Lipzen A."/>
            <person name="Chen C."/>
            <person name="Yanf M."/>
            <person name="Daum C."/>
            <person name="Ng V."/>
            <person name="Clum A."/>
            <person name="Ohm R."/>
            <person name="Martin F."/>
            <person name="Silar P."/>
            <person name="Natvig D."/>
            <person name="Lalanne C."/>
            <person name="Gautier V."/>
            <person name="Ament-Velasquez S.L."/>
            <person name="Kruys A."/>
            <person name="Hutchinson M.I."/>
            <person name="Powell A.J."/>
            <person name="Barry K."/>
            <person name="Miller A.N."/>
            <person name="Grigoriev I.V."/>
            <person name="Debuchy R."/>
            <person name="Gladieux P."/>
            <person name="Thoren M.H."/>
            <person name="Johannesson H."/>
        </authorList>
    </citation>
    <scope>NUCLEOTIDE SEQUENCE</scope>
    <source>
        <strain evidence="8">PSN243</strain>
    </source>
</reference>
<protein>
    <submittedName>
        <fullName evidence="8">NAD(P)-binding protein</fullName>
    </submittedName>
</protein>
<sequence>MAENPPTYRALQFTSPTSPPSLVSLPTPPLTASTALVRPLRANLFAYTRDIFTNNNPRGYHYPLPIVPGSATIGRLLTASSDAPTLHSSSAGQLVWLDPVVRATDGSSTAILHGLNTGPSTAGKAIGSGEWRNGSWGEVVRVPARNVHLLDENRLFGELGYGIDDLGYLQSLMIVYGGLRDVDVRPGEVVLVAPATGSFGGAAVHVALALGAAVIAMARNGEVLQELEEAVKGAYPSGRVKTVVMTGGVEGDLEGVKKAARELGKRDGMVDVYFDMSPPNASGSPHIKAGVLALRPKGRMSLMGGAAGDVGFPYYQIMLKGLRLQGSWMFTPEQVDEVIRLVEAGILKLGETAGVKSLGVFELEEWEEAFRVAGDEARVGRFALFAPNGKDAK</sequence>
<evidence type="ECO:0000259" key="7">
    <source>
        <dbReference type="SMART" id="SM00829"/>
    </source>
</evidence>
<keyword evidence="5" id="KW-0560">Oxidoreductase</keyword>
<comment type="cofactor">
    <cofactor evidence="1">
        <name>Zn(2+)</name>
        <dbReference type="ChEBI" id="CHEBI:29105"/>
    </cofactor>
</comment>
<keyword evidence="4" id="KW-0862">Zinc</keyword>
<reference evidence="8" key="1">
    <citation type="journal article" date="2023" name="Mol. Phylogenet. Evol.">
        <title>Genome-scale phylogeny and comparative genomics of the fungal order Sordariales.</title>
        <authorList>
            <person name="Hensen N."/>
            <person name="Bonometti L."/>
            <person name="Westerberg I."/>
            <person name="Brannstrom I.O."/>
            <person name="Guillou S."/>
            <person name="Cros-Aarteil S."/>
            <person name="Calhoun S."/>
            <person name="Haridas S."/>
            <person name="Kuo A."/>
            <person name="Mondo S."/>
            <person name="Pangilinan J."/>
            <person name="Riley R."/>
            <person name="LaButti K."/>
            <person name="Andreopoulos B."/>
            <person name="Lipzen A."/>
            <person name="Chen C."/>
            <person name="Yan M."/>
            <person name="Daum C."/>
            <person name="Ng V."/>
            <person name="Clum A."/>
            <person name="Steindorff A."/>
            <person name="Ohm R.A."/>
            <person name="Martin F."/>
            <person name="Silar P."/>
            <person name="Natvig D.O."/>
            <person name="Lalanne C."/>
            <person name="Gautier V."/>
            <person name="Ament-Velasquez S.L."/>
            <person name="Kruys A."/>
            <person name="Hutchinson M.I."/>
            <person name="Powell A.J."/>
            <person name="Barry K."/>
            <person name="Miller A.N."/>
            <person name="Grigoriev I.V."/>
            <person name="Debuchy R."/>
            <person name="Gladieux P."/>
            <person name="Hiltunen Thoren M."/>
            <person name="Johannesson H."/>
        </authorList>
    </citation>
    <scope>NUCLEOTIDE SEQUENCE</scope>
    <source>
        <strain evidence="8">PSN243</strain>
    </source>
</reference>
<feature type="domain" description="Enoyl reductase (ER)" evidence="7">
    <location>
        <begin position="89"/>
        <end position="384"/>
    </location>
</feature>
<evidence type="ECO:0000313" key="9">
    <source>
        <dbReference type="Proteomes" id="UP001321760"/>
    </source>
</evidence>
<dbReference type="Gene3D" id="3.90.180.10">
    <property type="entry name" value="Medium-chain alcohol dehydrogenases, catalytic domain"/>
    <property type="match status" value="1"/>
</dbReference>
<dbReference type="GO" id="GO:0016491">
    <property type="term" value="F:oxidoreductase activity"/>
    <property type="evidence" value="ECO:0007669"/>
    <property type="project" value="UniProtKB-KW"/>
</dbReference>